<dbReference type="PRINTS" id="PR00724">
    <property type="entry name" value="CRBOXYPTASEC"/>
</dbReference>
<keyword evidence="4" id="KW-0378">Hydrolase</keyword>
<proteinExistence type="inferred from homology"/>
<evidence type="ECO:0000313" key="8">
    <source>
        <dbReference type="Proteomes" id="UP000711996"/>
    </source>
</evidence>
<dbReference type="PANTHER" id="PTHR11802:SF131">
    <property type="entry name" value="CARBOXYPEPTIDASE"/>
    <property type="match status" value="1"/>
</dbReference>
<keyword evidence="8" id="KW-1185">Reference proteome</keyword>
<evidence type="ECO:0000256" key="6">
    <source>
        <dbReference type="SAM" id="MobiDB-lite"/>
    </source>
</evidence>
<dbReference type="Gene3D" id="3.40.50.1820">
    <property type="entry name" value="alpha/beta hydrolase"/>
    <property type="match status" value="1"/>
</dbReference>
<gene>
    <name evidence="7" type="ORF">CGCSCA2_v006950</name>
</gene>
<dbReference type="InterPro" id="IPR033124">
    <property type="entry name" value="Ser_caboxypep_his_AS"/>
</dbReference>
<accession>A0A9P5K4J5</accession>
<dbReference type="GO" id="GO:0000324">
    <property type="term" value="C:fungal-type vacuole"/>
    <property type="evidence" value="ECO:0007669"/>
    <property type="project" value="TreeGrafter"/>
</dbReference>
<evidence type="ECO:0000313" key="7">
    <source>
        <dbReference type="EMBL" id="KAF4858845.1"/>
    </source>
</evidence>
<dbReference type="InterPro" id="IPR001563">
    <property type="entry name" value="Peptidase_S10"/>
</dbReference>
<dbReference type="GO" id="GO:0004185">
    <property type="term" value="F:serine-type carboxypeptidase activity"/>
    <property type="evidence" value="ECO:0007669"/>
    <property type="project" value="InterPro"/>
</dbReference>
<dbReference type="Pfam" id="PF00450">
    <property type="entry name" value="Peptidase_S10"/>
    <property type="match status" value="1"/>
</dbReference>
<evidence type="ECO:0000256" key="3">
    <source>
        <dbReference type="ARBA" id="ARBA00022670"/>
    </source>
</evidence>
<dbReference type="EMBL" id="QPMT01000019">
    <property type="protein sequence ID" value="KAF4858845.1"/>
    <property type="molecule type" value="Genomic_DNA"/>
</dbReference>
<organism evidence="7 8">
    <name type="scientific">Colletotrichum siamense</name>
    <name type="common">Anthracnose fungus</name>
    <dbReference type="NCBI Taxonomy" id="690259"/>
    <lineage>
        <taxon>Eukaryota</taxon>
        <taxon>Fungi</taxon>
        <taxon>Dikarya</taxon>
        <taxon>Ascomycota</taxon>
        <taxon>Pezizomycotina</taxon>
        <taxon>Sordariomycetes</taxon>
        <taxon>Hypocreomycetidae</taxon>
        <taxon>Glomerellales</taxon>
        <taxon>Glomerellaceae</taxon>
        <taxon>Colletotrichum</taxon>
        <taxon>Colletotrichum gloeosporioides species complex</taxon>
    </lineage>
</organism>
<sequence length="582" mass="64564">MKGIAGVETSPSSNAKLPAWNFFTLNVTTSMRLQNLIAALLASCVTPTLTAVLRPRQAPGAAEGVTTITSPGGSQIRFKEPGKEGICETTPGVNSYSGYIDIAPDVHVFFWFFESRRDPANDPVTLWLNGGPGSDSLIGLFEEIGPCEVVENMTTVLRDYSWTDISNVLFLSQPVGTGFSYSEKEVGFLDPTYLLVDKEPESSDEREGRWAVIDPTKEDTSRLAAITCWEVLQGFYDALPQLSTSNISSIDFHLWAESFGGHWGPAFYTLFNEKNSELDENTATGRKLNLKSLGIVNGIVDEHTQTRYLLDFTRGENNGYGVDLINDTIYDYGKWNRDRPGGCQEKLDYCDWLERDSIVRRSACSAAQFICQSDVEGMFYTFNLEGRGTYDIRFRSGEDVPPNYWRPYLNTGPVQNALGVDLNYTSNNLLYTAYTLSGDFAVGYLPDIEKLLELDVQVSLVFGDADYICNWLGGEALSLAAEWSGAENFRDAGYTELTVDGVAYGETRQYGKLSFTRVWNAGHEIPYFQPKASFQIFNRTTNRFDIATGEVVITPDSTYKTNGTAKTTKTTTLPPLPAQTQA</sequence>
<dbReference type="Proteomes" id="UP000711996">
    <property type="component" value="Unassembled WGS sequence"/>
</dbReference>
<comment type="caution">
    <text evidence="7">The sequence shown here is derived from an EMBL/GenBank/DDBJ whole genome shotgun (WGS) entry which is preliminary data.</text>
</comment>
<dbReference type="PROSITE" id="PS00560">
    <property type="entry name" value="CARBOXYPEPT_SER_HIS"/>
    <property type="match status" value="1"/>
</dbReference>
<reference evidence="7" key="1">
    <citation type="submission" date="2019-06" db="EMBL/GenBank/DDBJ databases">
        <authorList>
            <person name="Gan P."/>
            <person name="Shirasu K."/>
        </authorList>
    </citation>
    <scope>NUCLEOTIDE SEQUENCE [LARGE SCALE GENOMIC DNA]</scope>
    <source>
        <strain evidence="7">CAD2</strain>
    </source>
</reference>
<feature type="region of interest" description="Disordered" evidence="6">
    <location>
        <begin position="561"/>
        <end position="582"/>
    </location>
</feature>
<feature type="compositionally biased region" description="Low complexity" evidence="6">
    <location>
        <begin position="564"/>
        <end position="582"/>
    </location>
</feature>
<evidence type="ECO:0000256" key="2">
    <source>
        <dbReference type="ARBA" id="ARBA00022645"/>
    </source>
</evidence>
<dbReference type="GO" id="GO:0006508">
    <property type="term" value="P:proteolysis"/>
    <property type="evidence" value="ECO:0007669"/>
    <property type="project" value="UniProtKB-KW"/>
</dbReference>
<keyword evidence="2" id="KW-0121">Carboxypeptidase</keyword>
<keyword evidence="5" id="KW-0325">Glycoprotein</keyword>
<dbReference type="AlphaFoldDB" id="A0A9P5K4J5"/>
<evidence type="ECO:0000256" key="1">
    <source>
        <dbReference type="ARBA" id="ARBA00009431"/>
    </source>
</evidence>
<protein>
    <submittedName>
        <fullName evidence="7">Carboxypeptidase S1-like protein A</fullName>
    </submittedName>
</protein>
<keyword evidence="3" id="KW-0645">Protease</keyword>
<evidence type="ECO:0000256" key="4">
    <source>
        <dbReference type="ARBA" id="ARBA00022801"/>
    </source>
</evidence>
<dbReference type="InterPro" id="IPR029058">
    <property type="entry name" value="AB_hydrolase_fold"/>
</dbReference>
<dbReference type="OrthoDB" id="443318at2759"/>
<dbReference type="PANTHER" id="PTHR11802">
    <property type="entry name" value="SERINE PROTEASE FAMILY S10 SERINE CARBOXYPEPTIDASE"/>
    <property type="match status" value="1"/>
</dbReference>
<dbReference type="SUPFAM" id="SSF53474">
    <property type="entry name" value="alpha/beta-Hydrolases"/>
    <property type="match status" value="1"/>
</dbReference>
<comment type="similarity">
    <text evidence="1">Belongs to the peptidase S10 family.</text>
</comment>
<evidence type="ECO:0000256" key="5">
    <source>
        <dbReference type="ARBA" id="ARBA00023180"/>
    </source>
</evidence>
<name>A0A9P5K4J5_COLSI</name>